<feature type="non-terminal residue" evidence="2">
    <location>
        <position position="1"/>
    </location>
</feature>
<dbReference type="AlphaFoldDB" id="A0A382BNS8"/>
<feature type="region of interest" description="Disordered" evidence="1">
    <location>
        <begin position="50"/>
        <end position="69"/>
    </location>
</feature>
<dbReference type="InterPro" id="IPR016195">
    <property type="entry name" value="Pol/histidinol_Pase-like"/>
</dbReference>
<organism evidence="2">
    <name type="scientific">marine metagenome</name>
    <dbReference type="NCBI Taxonomy" id="408172"/>
    <lineage>
        <taxon>unclassified sequences</taxon>
        <taxon>metagenomes</taxon>
        <taxon>ecological metagenomes</taxon>
    </lineage>
</organism>
<proteinExistence type="predicted"/>
<sequence>VVAAYETLDYDVLAITDHNRWQDHEGASTDRLLILSSNEPSRMEREHLLATGVHAPSPADKGDRSSSRTQEVIDWINDQDGFSTLNHPAWTGMSIGRLLELERYHSIEIFNAGCTGHASEYSLIHWDELLQRGRRVWGLATDDSHSDWDRGLGWVELFCELDEEAVLQSLRDGRFYASTGPRFEQIECDGSRLYVRTEPVMGIAVMSEQGPVRVEHGGNDTVQELEWDLSNLDDTFIRVELRRHDGKKAWSNPLFIE</sequence>
<dbReference type="Gene3D" id="3.20.20.140">
    <property type="entry name" value="Metal-dependent hydrolases"/>
    <property type="match status" value="1"/>
</dbReference>
<gene>
    <name evidence="2" type="ORF">METZ01_LOCUS167906</name>
</gene>
<evidence type="ECO:0000256" key="1">
    <source>
        <dbReference type="SAM" id="MobiDB-lite"/>
    </source>
</evidence>
<protein>
    <recommendedName>
        <fullName evidence="3">Polymerase/histidinol phosphatase N-terminal domain-containing protein</fullName>
    </recommendedName>
</protein>
<dbReference type="SUPFAM" id="SSF89550">
    <property type="entry name" value="PHP domain-like"/>
    <property type="match status" value="1"/>
</dbReference>
<evidence type="ECO:0008006" key="3">
    <source>
        <dbReference type="Google" id="ProtNLM"/>
    </source>
</evidence>
<dbReference type="NCBIfam" id="NF038032">
    <property type="entry name" value="CehA_McbA_metalo"/>
    <property type="match status" value="1"/>
</dbReference>
<name>A0A382BNS8_9ZZZZ</name>
<dbReference type="EMBL" id="UINC01030518">
    <property type="protein sequence ID" value="SVB15052.1"/>
    <property type="molecule type" value="Genomic_DNA"/>
</dbReference>
<reference evidence="2" key="1">
    <citation type="submission" date="2018-05" db="EMBL/GenBank/DDBJ databases">
        <authorList>
            <person name="Lanie J.A."/>
            <person name="Ng W.-L."/>
            <person name="Kazmierczak K.M."/>
            <person name="Andrzejewski T.M."/>
            <person name="Davidsen T.M."/>
            <person name="Wayne K.J."/>
            <person name="Tettelin H."/>
            <person name="Glass J.I."/>
            <person name="Rusch D."/>
            <person name="Podicherti R."/>
            <person name="Tsui H.-C.T."/>
            <person name="Winkler M.E."/>
        </authorList>
    </citation>
    <scope>NUCLEOTIDE SEQUENCE</scope>
</reference>
<accession>A0A382BNS8</accession>
<evidence type="ECO:0000313" key="2">
    <source>
        <dbReference type="EMBL" id="SVB15052.1"/>
    </source>
</evidence>